<evidence type="ECO:0000256" key="4">
    <source>
        <dbReference type="ARBA" id="ARBA00013269"/>
    </source>
</evidence>
<dbReference type="NCBIfam" id="TIGR00177">
    <property type="entry name" value="molyb_syn"/>
    <property type="match status" value="1"/>
</dbReference>
<evidence type="ECO:0000256" key="3">
    <source>
        <dbReference type="ARBA" id="ARBA00010763"/>
    </source>
</evidence>
<dbReference type="Gene3D" id="2.170.190.11">
    <property type="entry name" value="Molybdopterin biosynthesis moea protein, domain 3"/>
    <property type="match status" value="1"/>
</dbReference>
<dbReference type="PANTHER" id="PTHR10192">
    <property type="entry name" value="MOLYBDOPTERIN BIOSYNTHESIS PROTEIN"/>
    <property type="match status" value="1"/>
</dbReference>
<sequence>MLRRNPIKIREAISRVMEFAEPTDIQYLSLLEANGYYLAEDLISDHPVPPFDRSPYDGFAVRSRDTLNASSKSPKLLKVVGSIGAGQIFSGVVGADETVRIMTGAKIPEGCDAVIMIEAVKEVDVDGEASIHVRRPIESNKNISFTGEDIEQGTTLVESGAYISPGIIALLATFGYNRVPVRKKPKVGVIVTGSELLDVDKPLEPGKIRNSNGYMVYAQTMRAGGDAVYLGKLSDDFNESFNFIASSLSEVDVLITTGGVSVGDFDFMPGILDKLGANVLFNKIGMRPGSVTTVAEKDGKLIFALSGNPSACYVGFELLARPFLTALSGAKQPYLEKTTAYLGADFLKRNPFDRFVRGNLSYNKGKFIVTPLGLDKSSVVSSLAEANALIVFPAGTKGYRKGMEVEIILLESKGISTDLFGMEEKGEGD</sequence>
<reference evidence="12" key="1">
    <citation type="journal article" date="2019" name="Int. J. Syst. Evol. Microbiol.">
        <title>The Global Catalogue of Microorganisms (GCM) 10K type strain sequencing project: providing services to taxonomists for standard genome sequencing and annotation.</title>
        <authorList>
            <consortium name="The Broad Institute Genomics Platform"/>
            <consortium name="The Broad Institute Genome Sequencing Center for Infectious Disease"/>
            <person name="Wu L."/>
            <person name="Ma J."/>
        </authorList>
    </citation>
    <scope>NUCLEOTIDE SEQUENCE [LARGE SCALE GENOMIC DNA]</scope>
    <source>
        <strain evidence="12">CGMCC 1.12376</strain>
    </source>
</reference>
<evidence type="ECO:0000256" key="2">
    <source>
        <dbReference type="ARBA" id="ARBA00005046"/>
    </source>
</evidence>
<dbReference type="Pfam" id="PF03454">
    <property type="entry name" value="MoeA_C"/>
    <property type="match status" value="1"/>
</dbReference>
<accession>A0ABW4HQW6</accession>
<keyword evidence="7 9" id="KW-0501">Molybdenum cofactor biosynthesis</keyword>
<evidence type="ECO:0000256" key="1">
    <source>
        <dbReference type="ARBA" id="ARBA00002901"/>
    </source>
</evidence>
<comment type="similarity">
    <text evidence="3 9">Belongs to the MoeA family.</text>
</comment>
<comment type="cofactor">
    <cofactor evidence="9">
        <name>Mg(2+)</name>
        <dbReference type="ChEBI" id="CHEBI:18420"/>
    </cofactor>
</comment>
<proteinExistence type="inferred from homology"/>
<dbReference type="Gene3D" id="2.40.340.10">
    <property type="entry name" value="MoeA, C-terminal, domain IV"/>
    <property type="match status" value="1"/>
</dbReference>
<dbReference type="RefSeq" id="WP_379596553.1">
    <property type="nucleotide sequence ID" value="NZ_JBHUDE010000028.1"/>
</dbReference>
<dbReference type="PANTHER" id="PTHR10192:SF5">
    <property type="entry name" value="GEPHYRIN"/>
    <property type="match status" value="1"/>
</dbReference>
<dbReference type="Gene3D" id="3.40.980.10">
    <property type="entry name" value="MoaB/Mog-like domain"/>
    <property type="match status" value="1"/>
</dbReference>
<protein>
    <recommendedName>
        <fullName evidence="5 9">Molybdopterin molybdenumtransferase</fullName>
        <ecNumber evidence="4 9">2.10.1.1</ecNumber>
    </recommendedName>
</protein>
<evidence type="ECO:0000256" key="9">
    <source>
        <dbReference type="RuleBase" id="RU365090"/>
    </source>
</evidence>
<dbReference type="SUPFAM" id="SSF63867">
    <property type="entry name" value="MoeA C-terminal domain-like"/>
    <property type="match status" value="1"/>
</dbReference>
<dbReference type="EMBL" id="JBHUDE010000028">
    <property type="protein sequence ID" value="MFD1607219.1"/>
    <property type="molecule type" value="Genomic_DNA"/>
</dbReference>
<evidence type="ECO:0000256" key="5">
    <source>
        <dbReference type="ARBA" id="ARBA00021108"/>
    </source>
</evidence>
<gene>
    <name evidence="11" type="primary">glp</name>
    <name evidence="11" type="ORF">ACFSBH_06090</name>
</gene>
<dbReference type="SUPFAM" id="SSF63882">
    <property type="entry name" value="MoeA N-terminal region -like"/>
    <property type="match status" value="1"/>
</dbReference>
<evidence type="ECO:0000313" key="12">
    <source>
        <dbReference type="Proteomes" id="UP001597221"/>
    </source>
</evidence>
<evidence type="ECO:0000313" key="11">
    <source>
        <dbReference type="EMBL" id="MFD1607219.1"/>
    </source>
</evidence>
<dbReference type="InterPro" id="IPR005110">
    <property type="entry name" value="MoeA_linker/N"/>
</dbReference>
<dbReference type="InterPro" id="IPR036688">
    <property type="entry name" value="MoeA_C_domain_IV_sf"/>
</dbReference>
<keyword evidence="9" id="KW-0479">Metal-binding</keyword>
<keyword evidence="12" id="KW-1185">Reference proteome</keyword>
<evidence type="ECO:0000259" key="10">
    <source>
        <dbReference type="SMART" id="SM00852"/>
    </source>
</evidence>
<comment type="pathway">
    <text evidence="2 9">Cofactor biosynthesis; molybdopterin biosynthesis.</text>
</comment>
<dbReference type="SMART" id="SM00852">
    <property type="entry name" value="MoCF_biosynth"/>
    <property type="match status" value="1"/>
</dbReference>
<dbReference type="Proteomes" id="UP001597221">
    <property type="component" value="Unassembled WGS sequence"/>
</dbReference>
<feature type="domain" description="MoaB/Mog" evidence="10">
    <location>
        <begin position="188"/>
        <end position="326"/>
    </location>
</feature>
<dbReference type="InterPro" id="IPR038987">
    <property type="entry name" value="MoeA-like"/>
</dbReference>
<dbReference type="NCBIfam" id="NF045515">
    <property type="entry name" value="Glp_gephyrin"/>
    <property type="match status" value="1"/>
</dbReference>
<comment type="catalytic activity">
    <reaction evidence="8">
        <text>adenylyl-molybdopterin + molybdate = Mo-molybdopterin + AMP + H(+)</text>
        <dbReference type="Rhea" id="RHEA:35047"/>
        <dbReference type="ChEBI" id="CHEBI:15378"/>
        <dbReference type="ChEBI" id="CHEBI:36264"/>
        <dbReference type="ChEBI" id="CHEBI:62727"/>
        <dbReference type="ChEBI" id="CHEBI:71302"/>
        <dbReference type="ChEBI" id="CHEBI:456215"/>
        <dbReference type="EC" id="2.10.1.1"/>
    </reaction>
</comment>
<dbReference type="SUPFAM" id="SSF53218">
    <property type="entry name" value="Molybdenum cofactor biosynthesis proteins"/>
    <property type="match status" value="1"/>
</dbReference>
<dbReference type="EC" id="2.10.1.1" evidence="4 9"/>
<evidence type="ECO:0000256" key="8">
    <source>
        <dbReference type="ARBA" id="ARBA00047317"/>
    </source>
</evidence>
<dbReference type="InterPro" id="IPR001453">
    <property type="entry name" value="MoaB/Mog_dom"/>
</dbReference>
<dbReference type="InterPro" id="IPR005111">
    <property type="entry name" value="MoeA_C_domain_IV"/>
</dbReference>
<dbReference type="Pfam" id="PF00994">
    <property type="entry name" value="MoCF_biosynth"/>
    <property type="match status" value="1"/>
</dbReference>
<keyword evidence="9" id="KW-0808">Transferase</keyword>
<dbReference type="InterPro" id="IPR036425">
    <property type="entry name" value="MoaB/Mog-like_dom_sf"/>
</dbReference>
<comment type="caution">
    <text evidence="11">The sequence shown here is derived from an EMBL/GenBank/DDBJ whole genome shotgun (WGS) entry which is preliminary data.</text>
</comment>
<organism evidence="11 12">
    <name type="scientific">Oceanobacillus luteolus</name>
    <dbReference type="NCBI Taxonomy" id="1274358"/>
    <lineage>
        <taxon>Bacteria</taxon>
        <taxon>Bacillati</taxon>
        <taxon>Bacillota</taxon>
        <taxon>Bacilli</taxon>
        <taxon>Bacillales</taxon>
        <taxon>Bacillaceae</taxon>
        <taxon>Oceanobacillus</taxon>
    </lineage>
</organism>
<comment type="function">
    <text evidence="1 9">Catalyzes the insertion of molybdate into adenylated molybdopterin with the concomitant release of AMP.</text>
</comment>
<dbReference type="InterPro" id="IPR036135">
    <property type="entry name" value="MoeA_linker/N_sf"/>
</dbReference>
<keyword evidence="9" id="KW-0460">Magnesium</keyword>
<dbReference type="CDD" id="cd00887">
    <property type="entry name" value="MoeA"/>
    <property type="match status" value="1"/>
</dbReference>
<evidence type="ECO:0000256" key="7">
    <source>
        <dbReference type="ARBA" id="ARBA00023150"/>
    </source>
</evidence>
<name>A0ABW4HQW6_9BACI</name>
<evidence type="ECO:0000256" key="6">
    <source>
        <dbReference type="ARBA" id="ARBA00022505"/>
    </source>
</evidence>
<keyword evidence="6 9" id="KW-0500">Molybdenum</keyword>
<dbReference type="Gene3D" id="3.90.105.10">
    <property type="entry name" value="Molybdopterin biosynthesis moea protein, domain 2"/>
    <property type="match status" value="1"/>
</dbReference>
<dbReference type="Pfam" id="PF03453">
    <property type="entry name" value="MoeA_N"/>
    <property type="match status" value="1"/>
</dbReference>